<feature type="compositionally biased region" description="Basic and acidic residues" evidence="1">
    <location>
        <begin position="21"/>
        <end position="33"/>
    </location>
</feature>
<evidence type="ECO:0000313" key="3">
    <source>
        <dbReference type="Proteomes" id="UP000786811"/>
    </source>
</evidence>
<gene>
    <name evidence="2" type="ORF">HICCMSTLAB_LOCUS8398</name>
</gene>
<reference evidence="2" key="1">
    <citation type="submission" date="2021-04" db="EMBL/GenBank/DDBJ databases">
        <authorList>
            <person name="Chebbi M.A.C M."/>
        </authorList>
    </citation>
    <scope>NUCLEOTIDE SEQUENCE</scope>
</reference>
<accession>A0A8J2HLS8</accession>
<proteinExistence type="predicted"/>
<dbReference type="Proteomes" id="UP000786811">
    <property type="component" value="Unassembled WGS sequence"/>
</dbReference>
<dbReference type="AlphaFoldDB" id="A0A8J2HLS8"/>
<dbReference type="OrthoDB" id="7701010at2759"/>
<protein>
    <submittedName>
        <fullName evidence="2">Uncharacterized protein</fullName>
    </submittedName>
</protein>
<evidence type="ECO:0000313" key="2">
    <source>
        <dbReference type="EMBL" id="CAG5096813.1"/>
    </source>
</evidence>
<name>A0A8J2HLS8_COTCN</name>
<comment type="caution">
    <text evidence="2">The sequence shown here is derived from an EMBL/GenBank/DDBJ whole genome shotgun (WGS) entry which is preliminary data.</text>
</comment>
<dbReference type="EMBL" id="CAJNRD030001121">
    <property type="protein sequence ID" value="CAG5096813.1"/>
    <property type="molecule type" value="Genomic_DNA"/>
</dbReference>
<feature type="region of interest" description="Disordered" evidence="1">
    <location>
        <begin position="1"/>
        <end position="33"/>
    </location>
</feature>
<organism evidence="2 3">
    <name type="scientific">Cotesia congregata</name>
    <name type="common">Parasitoid wasp</name>
    <name type="synonym">Apanteles congregatus</name>
    <dbReference type="NCBI Taxonomy" id="51543"/>
    <lineage>
        <taxon>Eukaryota</taxon>
        <taxon>Metazoa</taxon>
        <taxon>Ecdysozoa</taxon>
        <taxon>Arthropoda</taxon>
        <taxon>Hexapoda</taxon>
        <taxon>Insecta</taxon>
        <taxon>Pterygota</taxon>
        <taxon>Neoptera</taxon>
        <taxon>Endopterygota</taxon>
        <taxon>Hymenoptera</taxon>
        <taxon>Apocrita</taxon>
        <taxon>Ichneumonoidea</taxon>
        <taxon>Braconidae</taxon>
        <taxon>Microgastrinae</taxon>
        <taxon>Cotesia</taxon>
    </lineage>
</organism>
<keyword evidence="3" id="KW-1185">Reference proteome</keyword>
<evidence type="ECO:0000256" key="1">
    <source>
        <dbReference type="SAM" id="MobiDB-lite"/>
    </source>
</evidence>
<sequence length="80" mass="9629">MSHAVWGTENLSQRVVRKQKNTRDRRQLSPRKKELLQTHYRHYLQEQNYSVEKFNIEVKEVTVNKYLDQAIQSAKKINNS</sequence>